<gene>
    <name evidence="1" type="ORF">CfE428DRAFT_3680</name>
</gene>
<protein>
    <submittedName>
        <fullName evidence="1">Uncharacterized protein</fullName>
    </submittedName>
</protein>
<reference evidence="1 2" key="1">
    <citation type="journal article" date="2011" name="J. Bacteriol.">
        <title>Genome sequence of Chthoniobacter flavus Ellin428, an aerobic heterotrophic soil bacterium.</title>
        <authorList>
            <person name="Kant R."/>
            <person name="van Passel M.W."/>
            <person name="Palva A."/>
            <person name="Lucas S."/>
            <person name="Lapidus A."/>
            <person name="Glavina Del Rio T."/>
            <person name="Dalin E."/>
            <person name="Tice H."/>
            <person name="Bruce D."/>
            <person name="Goodwin L."/>
            <person name="Pitluck S."/>
            <person name="Larimer F.W."/>
            <person name="Land M.L."/>
            <person name="Hauser L."/>
            <person name="Sangwan P."/>
            <person name="de Vos W.M."/>
            <person name="Janssen P.H."/>
            <person name="Smidt H."/>
        </authorList>
    </citation>
    <scope>NUCLEOTIDE SEQUENCE [LARGE SCALE GENOMIC DNA]</scope>
    <source>
        <strain evidence="1 2">Ellin428</strain>
    </source>
</reference>
<accession>B4D442</accession>
<dbReference type="AlphaFoldDB" id="B4D442"/>
<evidence type="ECO:0000313" key="2">
    <source>
        <dbReference type="Proteomes" id="UP000005824"/>
    </source>
</evidence>
<dbReference type="Proteomes" id="UP000005824">
    <property type="component" value="Unassembled WGS sequence"/>
</dbReference>
<proteinExistence type="predicted"/>
<comment type="caution">
    <text evidence="1">The sequence shown here is derived from an EMBL/GenBank/DDBJ whole genome shotgun (WGS) entry which is preliminary data.</text>
</comment>
<sequence length="85" mass="9649">MLPRFAQDDRPFFGRFARSLNSTHSLHAVSGAFLQKQNLFAVTREEVVVELAAMPFGRLAGLRFYAKNAVFGFALTSSRGWLRWL</sequence>
<dbReference type="InParanoid" id="B4D442"/>
<organism evidence="1 2">
    <name type="scientific">Chthoniobacter flavus Ellin428</name>
    <dbReference type="NCBI Taxonomy" id="497964"/>
    <lineage>
        <taxon>Bacteria</taxon>
        <taxon>Pseudomonadati</taxon>
        <taxon>Verrucomicrobiota</taxon>
        <taxon>Spartobacteria</taxon>
        <taxon>Chthoniobacterales</taxon>
        <taxon>Chthoniobacteraceae</taxon>
        <taxon>Chthoniobacter</taxon>
    </lineage>
</organism>
<name>B4D442_9BACT</name>
<dbReference type="EMBL" id="ABVL01000010">
    <property type="protein sequence ID" value="EDY19022.1"/>
    <property type="molecule type" value="Genomic_DNA"/>
</dbReference>
<evidence type="ECO:0000313" key="1">
    <source>
        <dbReference type="EMBL" id="EDY19022.1"/>
    </source>
</evidence>
<keyword evidence="2" id="KW-1185">Reference proteome</keyword>